<dbReference type="EMBL" id="CP031188">
    <property type="protein sequence ID" value="AXG73121.1"/>
    <property type="molecule type" value="Genomic_DNA"/>
</dbReference>
<sequence>MKRILSLFITLLLLIACNKKDHGDTNLHITGTVKGLKQGKLYIQHVRDTALVTMDSIIINGNSSFESHLKLDSPEMLYLFLDRGQTNSVDNSLPFFAEPGEMTIETTNDEFFAKATITGSENQKMYEEFLKMKKRFTNDNLDLIEQNVKATQENNTVQLDSISQKMDQTTKRRYLFTVNYALNHAKYDLGPYLALSEIYDANVIYLDTIQKSMTPEVAKSYYGKMLTKYVKGIKAEEANSVK</sequence>
<dbReference type="Pfam" id="PF14289">
    <property type="entry name" value="DUF4369"/>
    <property type="match status" value="1"/>
</dbReference>
<dbReference type="AlphaFoldDB" id="A0A345H961"/>
<gene>
    <name evidence="2" type="ORF">DVK85_02305</name>
</gene>
<organism evidence="2 3">
    <name type="scientific">Flavobacterium arcticum</name>
    <dbReference type="NCBI Taxonomy" id="1784713"/>
    <lineage>
        <taxon>Bacteria</taxon>
        <taxon>Pseudomonadati</taxon>
        <taxon>Bacteroidota</taxon>
        <taxon>Flavobacteriia</taxon>
        <taxon>Flavobacteriales</taxon>
        <taxon>Flavobacteriaceae</taxon>
        <taxon>Flavobacterium</taxon>
    </lineage>
</organism>
<dbReference type="PROSITE" id="PS51257">
    <property type="entry name" value="PROKAR_LIPOPROTEIN"/>
    <property type="match status" value="1"/>
</dbReference>
<dbReference type="InterPro" id="IPR025380">
    <property type="entry name" value="DUF4369"/>
</dbReference>
<evidence type="ECO:0000259" key="1">
    <source>
        <dbReference type="Pfam" id="PF14289"/>
    </source>
</evidence>
<name>A0A345H961_9FLAO</name>
<dbReference type="KEGG" id="fat:DVK85_02305"/>
<dbReference type="RefSeq" id="WP_114676884.1">
    <property type="nucleotide sequence ID" value="NZ_CP031188.1"/>
</dbReference>
<reference evidence="2 3" key="1">
    <citation type="submission" date="2018-07" db="EMBL/GenBank/DDBJ databases">
        <title>Complete genome sequence of Flavobacterium arcticum type strain SM1502T.</title>
        <authorList>
            <person name="Li Y."/>
            <person name="Li D.-D."/>
        </authorList>
    </citation>
    <scope>NUCLEOTIDE SEQUENCE [LARGE SCALE GENOMIC DNA]</scope>
    <source>
        <strain evidence="2 3">SM1502</strain>
    </source>
</reference>
<feature type="domain" description="DUF4369" evidence="1">
    <location>
        <begin position="28"/>
        <end position="126"/>
    </location>
</feature>
<proteinExistence type="predicted"/>
<protein>
    <submittedName>
        <fullName evidence="2">DUF4369 domain-containing protein</fullName>
    </submittedName>
</protein>
<evidence type="ECO:0000313" key="3">
    <source>
        <dbReference type="Proteomes" id="UP000253951"/>
    </source>
</evidence>
<accession>A0A345H961</accession>
<evidence type="ECO:0000313" key="2">
    <source>
        <dbReference type="EMBL" id="AXG73121.1"/>
    </source>
</evidence>
<dbReference type="Proteomes" id="UP000253951">
    <property type="component" value="Chromosome"/>
</dbReference>
<keyword evidence="3" id="KW-1185">Reference proteome</keyword>
<dbReference type="OrthoDB" id="1143206at2"/>